<dbReference type="SFLD" id="SFLDS00005">
    <property type="entry name" value="Isoprenoid_Synthase_Type_I"/>
    <property type="match status" value="1"/>
</dbReference>
<reference evidence="8" key="1">
    <citation type="submission" date="2022-04" db="EMBL/GenBank/DDBJ databases">
        <title>Alcanivorax sp. CY1518 draft genome sequence.</title>
        <authorList>
            <person name="Zhao G."/>
            <person name="An M."/>
        </authorList>
    </citation>
    <scope>NUCLEOTIDE SEQUENCE</scope>
    <source>
        <strain evidence="8">CY1518</strain>
    </source>
</reference>
<dbReference type="RefSeq" id="WP_246950950.1">
    <property type="nucleotide sequence ID" value="NZ_JALKII010000003.1"/>
</dbReference>
<evidence type="ECO:0000256" key="4">
    <source>
        <dbReference type="ARBA" id="ARBA00022723"/>
    </source>
</evidence>
<keyword evidence="6" id="KW-0414">Isoprene biosynthesis</keyword>
<keyword evidence="4" id="KW-0479">Metal-binding</keyword>
<keyword evidence="9" id="KW-1185">Reference proteome</keyword>
<evidence type="ECO:0000256" key="1">
    <source>
        <dbReference type="ARBA" id="ARBA00001946"/>
    </source>
</evidence>
<evidence type="ECO:0000313" key="9">
    <source>
        <dbReference type="Proteomes" id="UP001165524"/>
    </source>
</evidence>
<dbReference type="Pfam" id="PF00348">
    <property type="entry name" value="polyprenyl_synt"/>
    <property type="match status" value="1"/>
</dbReference>
<proteinExistence type="inferred from homology"/>
<evidence type="ECO:0000256" key="7">
    <source>
        <dbReference type="RuleBase" id="RU004466"/>
    </source>
</evidence>
<dbReference type="EMBL" id="JALKII010000003">
    <property type="protein sequence ID" value="MCK0537459.1"/>
    <property type="molecule type" value="Genomic_DNA"/>
</dbReference>
<dbReference type="NCBIfam" id="NF045485">
    <property type="entry name" value="FPPsyn"/>
    <property type="match status" value="1"/>
</dbReference>
<dbReference type="PROSITE" id="PS00723">
    <property type="entry name" value="POLYPRENYL_SYNTHASE_1"/>
    <property type="match status" value="1"/>
</dbReference>
<dbReference type="PROSITE" id="PS00444">
    <property type="entry name" value="POLYPRENYL_SYNTHASE_2"/>
    <property type="match status" value="1"/>
</dbReference>
<protein>
    <submittedName>
        <fullName evidence="8">Polyprenyl synthetase family protein</fullName>
    </submittedName>
</protein>
<keyword evidence="3 7" id="KW-0808">Transferase</keyword>
<dbReference type="InterPro" id="IPR008949">
    <property type="entry name" value="Isoprenoid_synthase_dom_sf"/>
</dbReference>
<evidence type="ECO:0000256" key="2">
    <source>
        <dbReference type="ARBA" id="ARBA00006706"/>
    </source>
</evidence>
<gene>
    <name evidence="8" type="ORF">MU846_07015</name>
</gene>
<evidence type="ECO:0000256" key="5">
    <source>
        <dbReference type="ARBA" id="ARBA00022842"/>
    </source>
</evidence>
<dbReference type="SFLD" id="SFLDG01017">
    <property type="entry name" value="Polyprenyl_Transferase_Like"/>
    <property type="match status" value="1"/>
</dbReference>
<sequence>MPTTTEFSRLALFIQDARARVETRLHLALDDELGVAPRLLDAMRYAALGGGKRIRPMLSYAACQLCGGELALADAPAAAVELIHAYSLVHDDLPAMDNDELRRGRATCHIAYDEATAILAGDTLQTRAFELLTQHGDYSDGQRLAMIRTLAHAAGAAGMAAGQMQDMQAQGQALTLPALEEIHYLKTGRLITASLVMGAIAANASAALCDTLRQYGDVIGLAFQVQDDILDVTAATEQLGKPSGSDERHGKSTFPGLIGLAASRERAAQLVEQAHRLLDDVAAERDVSLLKDLASYIVARTH</sequence>
<keyword evidence="5" id="KW-0460">Magnesium</keyword>
<comment type="caution">
    <text evidence="8">The sequence shown here is derived from an EMBL/GenBank/DDBJ whole genome shotgun (WGS) entry which is preliminary data.</text>
</comment>
<dbReference type="InterPro" id="IPR033749">
    <property type="entry name" value="Polyprenyl_synt_CS"/>
</dbReference>
<dbReference type="InterPro" id="IPR000092">
    <property type="entry name" value="Polyprenyl_synt"/>
</dbReference>
<evidence type="ECO:0000256" key="3">
    <source>
        <dbReference type="ARBA" id="ARBA00022679"/>
    </source>
</evidence>
<organism evidence="8 9">
    <name type="scientific">Alcanivorax quisquiliarum</name>
    <dbReference type="NCBI Taxonomy" id="2933565"/>
    <lineage>
        <taxon>Bacteria</taxon>
        <taxon>Pseudomonadati</taxon>
        <taxon>Pseudomonadota</taxon>
        <taxon>Gammaproteobacteria</taxon>
        <taxon>Oceanospirillales</taxon>
        <taxon>Alcanivoracaceae</taxon>
        <taxon>Alcanivorax</taxon>
    </lineage>
</organism>
<dbReference type="Gene3D" id="1.10.600.10">
    <property type="entry name" value="Farnesyl Diphosphate Synthase"/>
    <property type="match status" value="1"/>
</dbReference>
<evidence type="ECO:0000256" key="6">
    <source>
        <dbReference type="ARBA" id="ARBA00023229"/>
    </source>
</evidence>
<dbReference type="InterPro" id="IPR053378">
    <property type="entry name" value="Prenyl_diphosphate_synthase"/>
</dbReference>
<dbReference type="PANTHER" id="PTHR43281:SF1">
    <property type="entry name" value="FARNESYL DIPHOSPHATE SYNTHASE"/>
    <property type="match status" value="1"/>
</dbReference>
<dbReference type="Proteomes" id="UP001165524">
    <property type="component" value="Unassembled WGS sequence"/>
</dbReference>
<evidence type="ECO:0000313" key="8">
    <source>
        <dbReference type="EMBL" id="MCK0537459.1"/>
    </source>
</evidence>
<dbReference type="SUPFAM" id="SSF48576">
    <property type="entry name" value="Terpenoid synthases"/>
    <property type="match status" value="1"/>
</dbReference>
<comment type="cofactor">
    <cofactor evidence="1">
        <name>Mg(2+)</name>
        <dbReference type="ChEBI" id="CHEBI:18420"/>
    </cofactor>
</comment>
<name>A0ABT0E6K8_9GAMM</name>
<dbReference type="CDD" id="cd00685">
    <property type="entry name" value="Trans_IPPS_HT"/>
    <property type="match status" value="1"/>
</dbReference>
<comment type="similarity">
    <text evidence="2 7">Belongs to the FPP/GGPP synthase family.</text>
</comment>
<dbReference type="PANTHER" id="PTHR43281">
    <property type="entry name" value="FARNESYL DIPHOSPHATE SYNTHASE"/>
    <property type="match status" value="1"/>
</dbReference>
<accession>A0ABT0E6K8</accession>